<dbReference type="EMBL" id="LR796294">
    <property type="protein sequence ID" value="CAB4135233.1"/>
    <property type="molecule type" value="Genomic_DNA"/>
</dbReference>
<evidence type="ECO:0000313" key="1">
    <source>
        <dbReference type="EMBL" id="CAB4131405.1"/>
    </source>
</evidence>
<dbReference type="EMBL" id="LR796249">
    <property type="protein sequence ID" value="CAB4131405.1"/>
    <property type="molecule type" value="Genomic_DNA"/>
</dbReference>
<evidence type="ECO:0000313" key="2">
    <source>
        <dbReference type="EMBL" id="CAB4135233.1"/>
    </source>
</evidence>
<dbReference type="SUPFAM" id="SSF56784">
    <property type="entry name" value="HAD-like"/>
    <property type="match status" value="1"/>
</dbReference>
<gene>
    <name evidence="1" type="ORF">UFOVP127_83</name>
    <name evidence="2" type="ORF">UFOVP276_189</name>
</gene>
<sequence>MATRPKILAIDLDNTTLFDMHPEMGKPIGDIAKQLEALRTAGWAVVIWTVRNESQKIAEKLKEYGVPYDYINDHPWNHKHSSRKIYADVYLDDRAMNFDGETKGLAEKINNFKPWHERNPVG</sequence>
<accession>A0A6J5LPT8</accession>
<reference evidence="2" key="1">
    <citation type="submission" date="2020-04" db="EMBL/GenBank/DDBJ databases">
        <authorList>
            <person name="Chiriac C."/>
            <person name="Salcher M."/>
            <person name="Ghai R."/>
            <person name="Kavagutti S V."/>
        </authorList>
    </citation>
    <scope>NUCLEOTIDE SEQUENCE</scope>
</reference>
<proteinExistence type="predicted"/>
<dbReference type="InterPro" id="IPR036412">
    <property type="entry name" value="HAD-like_sf"/>
</dbReference>
<protein>
    <submittedName>
        <fullName evidence="2">Uncharacterized protein</fullName>
    </submittedName>
</protein>
<dbReference type="InterPro" id="IPR023214">
    <property type="entry name" value="HAD_sf"/>
</dbReference>
<dbReference type="Gene3D" id="3.40.50.1000">
    <property type="entry name" value="HAD superfamily/HAD-like"/>
    <property type="match status" value="1"/>
</dbReference>
<name>A0A6J5LPT8_9CAUD</name>
<organism evidence="2">
    <name type="scientific">uncultured Caudovirales phage</name>
    <dbReference type="NCBI Taxonomy" id="2100421"/>
    <lineage>
        <taxon>Viruses</taxon>
        <taxon>Duplodnaviria</taxon>
        <taxon>Heunggongvirae</taxon>
        <taxon>Uroviricota</taxon>
        <taxon>Caudoviricetes</taxon>
        <taxon>Peduoviridae</taxon>
        <taxon>Maltschvirus</taxon>
        <taxon>Maltschvirus maltsch</taxon>
    </lineage>
</organism>